<dbReference type="AlphaFoldDB" id="A0A317XSF8"/>
<dbReference type="GO" id="GO:0003690">
    <property type="term" value="F:double-stranded DNA binding"/>
    <property type="evidence" value="ECO:0007669"/>
    <property type="project" value="TreeGrafter"/>
</dbReference>
<keyword evidence="6" id="KW-0269">Exonuclease</keyword>
<evidence type="ECO:0000256" key="8">
    <source>
        <dbReference type="ARBA" id="ARBA00023242"/>
    </source>
</evidence>
<feature type="active site" description="Proton donor/acceptor" evidence="9">
    <location>
        <position position="578"/>
    </location>
</feature>
<dbReference type="Pfam" id="PF06087">
    <property type="entry name" value="Tyr-DNA_phospho"/>
    <property type="match status" value="1"/>
</dbReference>
<keyword evidence="13" id="KW-1185">Reference proteome</keyword>
<dbReference type="GO" id="GO:0006281">
    <property type="term" value="P:DNA repair"/>
    <property type="evidence" value="ECO:0007669"/>
    <property type="project" value="UniProtKB-KW"/>
</dbReference>
<accession>A0A317XSF8</accession>
<evidence type="ECO:0000256" key="1">
    <source>
        <dbReference type="ARBA" id="ARBA00004123"/>
    </source>
</evidence>
<dbReference type="EMBL" id="KZ819191">
    <property type="protein sequence ID" value="PWZ01042.1"/>
    <property type="molecule type" value="Genomic_DNA"/>
</dbReference>
<comment type="subcellular location">
    <subcellularLocation>
        <location evidence="1">Nucleus</location>
    </subcellularLocation>
</comment>
<evidence type="ECO:0000313" key="12">
    <source>
        <dbReference type="EMBL" id="PWZ01042.1"/>
    </source>
</evidence>
<dbReference type="PANTHER" id="PTHR12415:SF0">
    <property type="entry name" value="TYROSYL-DNA PHOSPHODIESTERASE 1"/>
    <property type="match status" value="1"/>
</dbReference>
<evidence type="ECO:0000256" key="4">
    <source>
        <dbReference type="ARBA" id="ARBA00022763"/>
    </source>
</evidence>
<dbReference type="Proteomes" id="UP000246740">
    <property type="component" value="Unassembled WGS sequence"/>
</dbReference>
<evidence type="ECO:0000256" key="7">
    <source>
        <dbReference type="ARBA" id="ARBA00023204"/>
    </source>
</evidence>
<feature type="region of interest" description="Disordered" evidence="11">
    <location>
        <begin position="1"/>
        <end position="191"/>
    </location>
</feature>
<protein>
    <submittedName>
        <fullName evidence="12">Phospholipase D/nuclease</fullName>
    </submittedName>
</protein>
<gene>
    <name evidence="12" type="ORF">BCV70DRAFT_199402</name>
</gene>
<evidence type="ECO:0000313" key="13">
    <source>
        <dbReference type="Proteomes" id="UP000246740"/>
    </source>
</evidence>
<dbReference type="STRING" id="1882483.A0A317XSF8"/>
<keyword evidence="5" id="KW-0378">Hydrolase</keyword>
<feature type="active site" description="Nucleophile" evidence="9">
    <location>
        <position position="328"/>
    </location>
</feature>
<dbReference type="GO" id="GO:0017005">
    <property type="term" value="F:3'-tyrosyl-DNA phosphodiesterase activity"/>
    <property type="evidence" value="ECO:0007669"/>
    <property type="project" value="TreeGrafter"/>
</dbReference>
<name>A0A317XSF8_9BASI</name>
<evidence type="ECO:0000256" key="2">
    <source>
        <dbReference type="ARBA" id="ARBA00010205"/>
    </source>
</evidence>
<feature type="binding site" evidence="10">
    <location>
        <position position="580"/>
    </location>
    <ligand>
        <name>substrate</name>
    </ligand>
</feature>
<sequence length="707" mass="77911">MKFQNEPIVISDSDSDTLSESERPSKPPTSAKNLAAKNESRAEPKERSPRTLSQGSSAKEAEFESDLRPYTSPQASTLMAVSNLSEPSSSLGPIGLRSLIPDRAEMERERRERVRKRRRDQGLASESSEDESPLDTKKLKMSQDPTPQPMASTRSSQASQQSSSQSGTSTSVPNSAHQQGKAAPRAVQASMSMSGENTIWESATTPISPTSRYWHGTVKHGFNRYAARDLCGSTFGSMLLPATASSRNGLQFAVLATYDKRMDWLYAHFPRGVPVTLVLSPDKGDYRSDPRIPRPGLHPTSTWAEYAHFTGWKICVPNKPKGGWLTQHIKLLLLVHESFLRVAILSGNLNEIDWDRIENTAFVQDFPLIGASATPDSIGIQTRIGVNDFKPQLLQVLRSFSIPTQHSIFSALDRFDFTKATRARIVASWPEASVLAGWDRIESQGLGRLGKVVRDFGITAGRGGLELECQGSSLANHDKKWLEHFHVLASGVDPRSILPFNGRPNEPHPAYYTTVRTRPGDLPPIKVVFPNEAYVAQYTVEGPEGALSFFGKAREFETSPIQKLYCNPQSRRGDVMIHAKSILALTAEGRAVVDNAFRAARDGSLPPLKDSTPWSPNVGERPIGWSYLGSSNFTRAAHGNIGGTTAKPTMSSLNWELGVMMPIYASEVERFGVEAECLRAIVYHRPVQAYGPEDTPFNNDPYLAAYR</sequence>
<proteinExistence type="inferred from homology"/>
<dbReference type="OrthoDB" id="3907302at2759"/>
<dbReference type="Gene3D" id="3.30.870.10">
    <property type="entry name" value="Endonuclease Chain A"/>
    <property type="match status" value="2"/>
</dbReference>
<dbReference type="InterPro" id="IPR010347">
    <property type="entry name" value="Tdp1"/>
</dbReference>
<evidence type="ECO:0000256" key="3">
    <source>
        <dbReference type="ARBA" id="ARBA00022722"/>
    </source>
</evidence>
<evidence type="ECO:0000256" key="10">
    <source>
        <dbReference type="PIRSR" id="PIRSR610347-2"/>
    </source>
</evidence>
<reference evidence="12 13" key="1">
    <citation type="journal article" date="2018" name="Mol. Biol. Evol.">
        <title>Broad Genomic Sampling Reveals a Smut Pathogenic Ancestry of the Fungal Clade Ustilaginomycotina.</title>
        <authorList>
            <person name="Kijpornyongpan T."/>
            <person name="Mondo S.J."/>
            <person name="Barry K."/>
            <person name="Sandor L."/>
            <person name="Lee J."/>
            <person name="Lipzen A."/>
            <person name="Pangilinan J."/>
            <person name="LaButti K."/>
            <person name="Hainaut M."/>
            <person name="Henrissat B."/>
            <person name="Grigoriev I.V."/>
            <person name="Spatafora J.W."/>
            <person name="Aime M.C."/>
        </authorList>
    </citation>
    <scope>NUCLEOTIDE SEQUENCE [LARGE SCALE GENOMIC DNA]</scope>
    <source>
        <strain evidence="12 13">MCA 3645</strain>
    </source>
</reference>
<keyword evidence="7" id="KW-0234">DNA repair</keyword>
<organism evidence="12 13">
    <name type="scientific">Testicularia cyperi</name>
    <dbReference type="NCBI Taxonomy" id="1882483"/>
    <lineage>
        <taxon>Eukaryota</taxon>
        <taxon>Fungi</taxon>
        <taxon>Dikarya</taxon>
        <taxon>Basidiomycota</taxon>
        <taxon>Ustilaginomycotina</taxon>
        <taxon>Ustilaginomycetes</taxon>
        <taxon>Ustilaginales</taxon>
        <taxon>Anthracoideaceae</taxon>
        <taxon>Testicularia</taxon>
    </lineage>
</organism>
<feature type="binding site" evidence="10">
    <location>
        <position position="330"/>
    </location>
    <ligand>
        <name>substrate</name>
    </ligand>
</feature>
<evidence type="ECO:0000256" key="6">
    <source>
        <dbReference type="ARBA" id="ARBA00022839"/>
    </source>
</evidence>
<evidence type="ECO:0000256" key="5">
    <source>
        <dbReference type="ARBA" id="ARBA00022801"/>
    </source>
</evidence>
<feature type="compositionally biased region" description="Polar residues" evidence="11">
    <location>
        <begin position="71"/>
        <end position="91"/>
    </location>
</feature>
<dbReference type="InParanoid" id="A0A317XSF8"/>
<evidence type="ECO:0000256" key="9">
    <source>
        <dbReference type="PIRSR" id="PIRSR610347-1"/>
    </source>
</evidence>
<keyword evidence="3" id="KW-0540">Nuclease</keyword>
<feature type="compositionally biased region" description="Basic and acidic residues" evidence="11">
    <location>
        <begin position="38"/>
        <end position="49"/>
    </location>
</feature>
<dbReference type="SUPFAM" id="SSF56024">
    <property type="entry name" value="Phospholipase D/nuclease"/>
    <property type="match status" value="2"/>
</dbReference>
<dbReference type="GO" id="GO:0004527">
    <property type="term" value="F:exonuclease activity"/>
    <property type="evidence" value="ECO:0007669"/>
    <property type="project" value="UniProtKB-KW"/>
</dbReference>
<dbReference type="GO" id="GO:0003697">
    <property type="term" value="F:single-stranded DNA binding"/>
    <property type="evidence" value="ECO:0007669"/>
    <property type="project" value="TreeGrafter"/>
</dbReference>
<feature type="compositionally biased region" description="Basic and acidic residues" evidence="11">
    <location>
        <begin position="100"/>
        <end position="112"/>
    </location>
</feature>
<dbReference type="GO" id="GO:0005634">
    <property type="term" value="C:nucleus"/>
    <property type="evidence" value="ECO:0007669"/>
    <property type="project" value="UniProtKB-SubCell"/>
</dbReference>
<keyword evidence="4" id="KW-0227">DNA damage</keyword>
<feature type="compositionally biased region" description="Low complexity" evidence="11">
    <location>
        <begin position="152"/>
        <end position="171"/>
    </location>
</feature>
<evidence type="ECO:0000256" key="11">
    <source>
        <dbReference type="SAM" id="MobiDB-lite"/>
    </source>
</evidence>
<comment type="similarity">
    <text evidence="2">Belongs to the tyrosyl-DNA phosphodiesterase family.</text>
</comment>
<dbReference type="CDD" id="cd09122">
    <property type="entry name" value="PLDc_Tdp1_1"/>
    <property type="match status" value="1"/>
</dbReference>
<keyword evidence="8" id="KW-0539">Nucleus</keyword>
<dbReference type="PANTHER" id="PTHR12415">
    <property type="entry name" value="TYROSYL-DNA PHOSPHODIESTERASE 1"/>
    <property type="match status" value="1"/>
</dbReference>